<comment type="function">
    <text evidence="7">Choline transporter.</text>
</comment>
<comment type="subcellular location">
    <subcellularLocation>
        <location evidence="7">Cell membrane</location>
        <topology evidence="7">Multi-pass membrane protein</topology>
    </subcellularLocation>
    <subcellularLocation>
        <location evidence="1">Membrane</location>
        <topology evidence="1">Multi-pass membrane protein</topology>
    </subcellularLocation>
</comment>
<protein>
    <recommendedName>
        <fullName evidence="7">Choline transporter-like protein</fullName>
    </recommendedName>
</protein>
<dbReference type="Pfam" id="PF04515">
    <property type="entry name" value="Choline_transpo"/>
    <property type="match status" value="1"/>
</dbReference>
<evidence type="ECO:0000313" key="8">
    <source>
        <dbReference type="EMBL" id="CAB4019009.1"/>
    </source>
</evidence>
<comment type="caution">
    <text evidence="8">The sequence shown here is derived from an EMBL/GenBank/DDBJ whole genome shotgun (WGS) entry which is preliminary data.</text>
</comment>
<dbReference type="GO" id="GO:0005886">
    <property type="term" value="C:plasma membrane"/>
    <property type="evidence" value="ECO:0007669"/>
    <property type="project" value="UniProtKB-SubCell"/>
</dbReference>
<sequence>FSGPIKNRSCTDIPCCILFIVYLVGMAIVGILAFMWGNPDRLINPVNSEGKTCGTGDYANKPKLLFFDLTECAPSDLTKAASAFTSLDYVCPTTQVCVEKCPTKNEFGADVPCNKMACKSGTVDPCSLNDSSSREKLVKDGKCAPYYLESEDILHRCIPTVFGSSIKEIVNDKNEPITNNNKNITKDGLEKGSKVVQALIDLQNVGLKVLEDVGNSWWLILAGFGIALVASFLYIVVMRWIAGLMVWLTTYAVLTLLGYGVYYCYTKYKELDDAGESSDFVFTADLSVYKDSKKTWLAFTIILGVFLLILILLLLALRKRIQIAVALIKEGSRAISSMLFTLLFPIIPWLLQLIVFTWFVAVGVYLVTTGDPEFQLKKNESAVTDTLCKYQDQNETCVFVKFSGEVTIFRLQVYHLFGWFWLLNFVIALGQCVLAGSFASYYWAWDKKTDIPTFPVMASFMRTLR</sequence>
<dbReference type="AlphaFoldDB" id="A0A7D9F005"/>
<name>A0A7D9F005_PARCT</name>
<dbReference type="Proteomes" id="UP001152795">
    <property type="component" value="Unassembled WGS sequence"/>
</dbReference>
<evidence type="ECO:0000256" key="3">
    <source>
        <dbReference type="ARBA" id="ARBA00022692"/>
    </source>
</evidence>
<keyword evidence="9" id="KW-1185">Reference proteome</keyword>
<keyword evidence="5 7" id="KW-0472">Membrane</keyword>
<evidence type="ECO:0000256" key="4">
    <source>
        <dbReference type="ARBA" id="ARBA00022989"/>
    </source>
</evidence>
<evidence type="ECO:0000256" key="1">
    <source>
        <dbReference type="ARBA" id="ARBA00004141"/>
    </source>
</evidence>
<keyword evidence="6" id="KW-0325">Glycoprotein</keyword>
<comment type="similarity">
    <text evidence="2 7">Belongs to the CTL (choline transporter-like) family.</text>
</comment>
<feature type="transmembrane region" description="Helical" evidence="7">
    <location>
        <begin position="12"/>
        <end position="36"/>
    </location>
</feature>
<evidence type="ECO:0000256" key="7">
    <source>
        <dbReference type="RuleBase" id="RU368066"/>
    </source>
</evidence>
<gene>
    <name evidence="8" type="ORF">PACLA_8A086357</name>
</gene>
<evidence type="ECO:0000256" key="6">
    <source>
        <dbReference type="ARBA" id="ARBA00023180"/>
    </source>
</evidence>
<feature type="transmembrane region" description="Helical" evidence="7">
    <location>
        <begin position="296"/>
        <end position="317"/>
    </location>
</feature>
<reference evidence="8" key="1">
    <citation type="submission" date="2020-04" db="EMBL/GenBank/DDBJ databases">
        <authorList>
            <person name="Alioto T."/>
            <person name="Alioto T."/>
            <person name="Gomez Garrido J."/>
        </authorList>
    </citation>
    <scope>NUCLEOTIDE SEQUENCE</scope>
    <source>
        <strain evidence="8">A484AB</strain>
    </source>
</reference>
<evidence type="ECO:0000256" key="5">
    <source>
        <dbReference type="ARBA" id="ARBA00023136"/>
    </source>
</evidence>
<feature type="transmembrane region" description="Helical" evidence="7">
    <location>
        <begin position="419"/>
        <end position="444"/>
    </location>
</feature>
<dbReference type="GO" id="GO:0022857">
    <property type="term" value="F:transmembrane transporter activity"/>
    <property type="evidence" value="ECO:0007669"/>
    <property type="project" value="UniProtKB-UniRule"/>
</dbReference>
<feature type="transmembrane region" description="Helical" evidence="7">
    <location>
        <begin position="338"/>
        <end position="367"/>
    </location>
</feature>
<feature type="transmembrane region" description="Helical" evidence="7">
    <location>
        <begin position="244"/>
        <end position="262"/>
    </location>
</feature>
<dbReference type="PANTHER" id="PTHR12385">
    <property type="entry name" value="CHOLINE TRANSPORTER-LIKE (SLC FAMILY 44)"/>
    <property type="match status" value="1"/>
</dbReference>
<organism evidence="8 9">
    <name type="scientific">Paramuricea clavata</name>
    <name type="common">Red gorgonian</name>
    <name type="synonym">Violescent sea-whip</name>
    <dbReference type="NCBI Taxonomy" id="317549"/>
    <lineage>
        <taxon>Eukaryota</taxon>
        <taxon>Metazoa</taxon>
        <taxon>Cnidaria</taxon>
        <taxon>Anthozoa</taxon>
        <taxon>Octocorallia</taxon>
        <taxon>Malacalcyonacea</taxon>
        <taxon>Plexauridae</taxon>
        <taxon>Paramuricea</taxon>
    </lineage>
</organism>
<dbReference type="PANTHER" id="PTHR12385:SF14">
    <property type="entry name" value="CHOLINE TRANSPORTER-LIKE 2"/>
    <property type="match status" value="1"/>
</dbReference>
<comment type="caution">
    <text evidence="7">Lacks conserved residue(s) required for the propagation of feature annotation.</text>
</comment>
<dbReference type="InterPro" id="IPR007603">
    <property type="entry name" value="Choline_transptr-like"/>
</dbReference>
<feature type="transmembrane region" description="Helical" evidence="7">
    <location>
        <begin position="217"/>
        <end position="237"/>
    </location>
</feature>
<proteinExistence type="inferred from homology"/>
<feature type="non-terminal residue" evidence="8">
    <location>
        <position position="1"/>
    </location>
</feature>
<dbReference type="EMBL" id="CACRXK020010260">
    <property type="protein sequence ID" value="CAB4019009.1"/>
    <property type="molecule type" value="Genomic_DNA"/>
</dbReference>
<evidence type="ECO:0000256" key="2">
    <source>
        <dbReference type="ARBA" id="ARBA00007168"/>
    </source>
</evidence>
<evidence type="ECO:0000313" key="9">
    <source>
        <dbReference type="Proteomes" id="UP001152795"/>
    </source>
</evidence>
<dbReference type="OrthoDB" id="420519at2759"/>
<keyword evidence="3 7" id="KW-0812">Transmembrane</keyword>
<accession>A0A7D9F005</accession>
<keyword evidence="4 7" id="KW-1133">Transmembrane helix</keyword>